<keyword evidence="3" id="KW-1185">Reference proteome</keyword>
<organism evidence="2 3">
    <name type="scientific">Bradyrhizobium canariense</name>
    <dbReference type="NCBI Taxonomy" id="255045"/>
    <lineage>
        <taxon>Bacteria</taxon>
        <taxon>Pseudomonadati</taxon>
        <taxon>Pseudomonadota</taxon>
        <taxon>Alphaproteobacteria</taxon>
        <taxon>Hyphomicrobiales</taxon>
        <taxon>Nitrobacteraceae</taxon>
        <taxon>Bradyrhizobium</taxon>
    </lineage>
</organism>
<evidence type="ECO:0000256" key="1">
    <source>
        <dbReference type="SAM" id="SignalP"/>
    </source>
</evidence>
<accession>A0A1H1NA88</accession>
<keyword evidence="1" id="KW-0732">Signal</keyword>
<evidence type="ECO:0000313" key="2">
    <source>
        <dbReference type="EMBL" id="SDR95828.1"/>
    </source>
</evidence>
<feature type="chain" id="PRO_5009255380" description="Lectin-like protein BA14k" evidence="1">
    <location>
        <begin position="25"/>
        <end position="183"/>
    </location>
</feature>
<dbReference type="Proteomes" id="UP000243904">
    <property type="component" value="Chromosome I"/>
</dbReference>
<evidence type="ECO:0000313" key="3">
    <source>
        <dbReference type="Proteomes" id="UP000243904"/>
    </source>
</evidence>
<protein>
    <recommendedName>
        <fullName evidence="4">Lectin-like protein BA14k</fullName>
    </recommendedName>
</protein>
<reference evidence="3" key="1">
    <citation type="submission" date="2016-10" db="EMBL/GenBank/DDBJ databases">
        <authorList>
            <person name="Varghese N."/>
            <person name="Submissions S."/>
        </authorList>
    </citation>
    <scope>NUCLEOTIDE SEQUENCE [LARGE SCALE GENOMIC DNA]</scope>
    <source>
        <strain evidence="3">GAS369</strain>
    </source>
</reference>
<dbReference type="RefSeq" id="WP_146686219.1">
    <property type="nucleotide sequence ID" value="NZ_LT629750.1"/>
</dbReference>
<dbReference type="AlphaFoldDB" id="A0A1H1NA88"/>
<sequence>MTKLKLLGAAAVVLSSALASPVMAQQVITNPGKCAQFYPNANCQNTGPGNPYTGDYQRRSAYRTSQNDWNNNGWNNNGWNNGWHDSWNDNGWNRRHDSGFAPGDVAAGVVGGAAATADAAVGTAGAIATAPFHRDSYAYYNNGYNNGWDNNGWNNQTYAQRNGFVCQPGTWFKGEDGRRHPCQ</sequence>
<evidence type="ECO:0008006" key="4">
    <source>
        <dbReference type="Google" id="ProtNLM"/>
    </source>
</evidence>
<dbReference type="EMBL" id="LT629750">
    <property type="protein sequence ID" value="SDR95828.1"/>
    <property type="molecule type" value="Genomic_DNA"/>
</dbReference>
<feature type="signal peptide" evidence="1">
    <location>
        <begin position="1"/>
        <end position="24"/>
    </location>
</feature>
<proteinExistence type="predicted"/>
<gene>
    <name evidence="2" type="ORF">SAMN05444158_0543</name>
</gene>
<name>A0A1H1NA88_9BRAD</name>